<proteinExistence type="predicted"/>
<evidence type="ECO:0000259" key="3">
    <source>
        <dbReference type="PROSITE" id="PS51762"/>
    </source>
</evidence>
<feature type="signal peptide" evidence="2">
    <location>
        <begin position="1"/>
        <end position="35"/>
    </location>
</feature>
<feature type="region of interest" description="Disordered" evidence="1">
    <location>
        <begin position="42"/>
        <end position="110"/>
    </location>
</feature>
<evidence type="ECO:0000313" key="4">
    <source>
        <dbReference type="EMBL" id="TCK25576.1"/>
    </source>
</evidence>
<dbReference type="CDD" id="cd00413">
    <property type="entry name" value="Glyco_hydrolase_16"/>
    <property type="match status" value="1"/>
</dbReference>
<dbReference type="Proteomes" id="UP000295560">
    <property type="component" value="Unassembled WGS sequence"/>
</dbReference>
<dbReference type="InterPro" id="IPR013320">
    <property type="entry name" value="ConA-like_dom_sf"/>
</dbReference>
<dbReference type="PROSITE" id="PS51762">
    <property type="entry name" value="GH16_2"/>
    <property type="match status" value="1"/>
</dbReference>
<evidence type="ECO:0000256" key="2">
    <source>
        <dbReference type="SAM" id="SignalP"/>
    </source>
</evidence>
<accession>A0A4V2PIQ4</accession>
<dbReference type="GO" id="GO:0005975">
    <property type="term" value="P:carbohydrate metabolic process"/>
    <property type="evidence" value="ECO:0007669"/>
    <property type="project" value="InterPro"/>
</dbReference>
<sequence length="405" mass="42378">MRRCSRRMRTALVAVPVAVAVAAGTAIGTASTAVAAVPAAGASAPAAPEPPAPEPPAASDGKCSQTAAKTLDWGTPTRESDFEGSTVPPDWHPYGPEPGHAKNGTRTPDAVTVAGGAMSINGSQDGTTGAVSWHPGQQYGRWEACVRADEGSGGLNALLLLWPVEENFPVGGEIDWMENMSDDRQETSFFLHYGADNQQEYGSVKHDATEWSAWALEWTPDKMTAYVNGKEWYSSTDTDHFPPGAMNMTMQLDYFGNAGGPSAMHMDWARQWALPESKPAELSLAPGAPATGQPKDYPDRAPRKLDGAAPPAGAGDEPDQSDQSDQDQSDQDQSDQSDQDKPDRSDQDDDGGSGDQAGSGSEGSAVAPSGDLTAGRPRLLHPSGAEPAGTVAGPRTRTLHPSTTG</sequence>
<feature type="domain" description="GH16" evidence="3">
    <location>
        <begin position="80"/>
        <end position="277"/>
    </location>
</feature>
<dbReference type="Pfam" id="PF00722">
    <property type="entry name" value="Glyco_hydro_16"/>
    <property type="match status" value="1"/>
</dbReference>
<reference evidence="4 5" key="1">
    <citation type="submission" date="2019-03" db="EMBL/GenBank/DDBJ databases">
        <title>Sequencing the genomes of 1000 actinobacteria strains.</title>
        <authorList>
            <person name="Klenk H.-P."/>
        </authorList>
    </citation>
    <scope>NUCLEOTIDE SEQUENCE [LARGE SCALE GENOMIC DNA]</scope>
    <source>
        <strain evidence="4 5">DSM 44969</strain>
    </source>
</reference>
<dbReference type="InterPro" id="IPR000757">
    <property type="entry name" value="Beta-glucanase-like"/>
</dbReference>
<keyword evidence="2" id="KW-0732">Signal</keyword>
<dbReference type="GO" id="GO:0004553">
    <property type="term" value="F:hydrolase activity, hydrolyzing O-glycosyl compounds"/>
    <property type="evidence" value="ECO:0007669"/>
    <property type="project" value="InterPro"/>
</dbReference>
<feature type="region of interest" description="Disordered" evidence="1">
    <location>
        <begin position="281"/>
        <end position="405"/>
    </location>
</feature>
<feature type="chain" id="PRO_5021028027" evidence="2">
    <location>
        <begin position="36"/>
        <end position="405"/>
    </location>
</feature>
<evidence type="ECO:0000313" key="5">
    <source>
        <dbReference type="Proteomes" id="UP000295560"/>
    </source>
</evidence>
<feature type="compositionally biased region" description="Basic and acidic residues" evidence="1">
    <location>
        <begin position="296"/>
        <end position="306"/>
    </location>
</feature>
<dbReference type="EMBL" id="SMFZ01000001">
    <property type="protein sequence ID" value="TCK25576.1"/>
    <property type="molecule type" value="Genomic_DNA"/>
</dbReference>
<dbReference type="AlphaFoldDB" id="A0A4V2PIQ4"/>
<dbReference type="SUPFAM" id="SSF49899">
    <property type="entry name" value="Concanavalin A-like lectins/glucanases"/>
    <property type="match status" value="1"/>
</dbReference>
<name>A0A4V2PIQ4_PSEEN</name>
<feature type="compositionally biased region" description="Pro residues" evidence="1">
    <location>
        <begin position="47"/>
        <end position="56"/>
    </location>
</feature>
<feature type="compositionally biased region" description="Acidic residues" evidence="1">
    <location>
        <begin position="316"/>
        <end position="337"/>
    </location>
</feature>
<keyword evidence="5" id="KW-1185">Reference proteome</keyword>
<dbReference type="Gene3D" id="2.60.120.200">
    <property type="match status" value="1"/>
</dbReference>
<organism evidence="4 5">
    <name type="scientific">Pseudonocardia endophytica</name>
    <dbReference type="NCBI Taxonomy" id="401976"/>
    <lineage>
        <taxon>Bacteria</taxon>
        <taxon>Bacillati</taxon>
        <taxon>Actinomycetota</taxon>
        <taxon>Actinomycetes</taxon>
        <taxon>Pseudonocardiales</taxon>
        <taxon>Pseudonocardiaceae</taxon>
        <taxon>Pseudonocardia</taxon>
    </lineage>
</organism>
<protein>
    <submittedName>
        <fullName evidence="4">Beta-glucanase (GH16 family)</fullName>
    </submittedName>
</protein>
<evidence type="ECO:0000256" key="1">
    <source>
        <dbReference type="SAM" id="MobiDB-lite"/>
    </source>
</evidence>
<gene>
    <name evidence="4" type="ORF">EV378_1389</name>
</gene>
<comment type="caution">
    <text evidence="4">The sequence shown here is derived from an EMBL/GenBank/DDBJ whole genome shotgun (WGS) entry which is preliminary data.</text>
</comment>